<dbReference type="InterPro" id="IPR043215">
    <property type="entry name" value="Secretoglobin_1C-like"/>
</dbReference>
<dbReference type="InterPro" id="IPR000329">
    <property type="entry name" value="Uteroglobin"/>
</dbReference>
<dbReference type="InterPro" id="IPR016126">
    <property type="entry name" value="Secretoglobin"/>
</dbReference>
<evidence type="ECO:0000256" key="7">
    <source>
        <dbReference type="ARBA" id="ARBA00031712"/>
    </source>
</evidence>
<dbReference type="EMBL" id="JACASE010000005">
    <property type="protein sequence ID" value="KAF6467646.1"/>
    <property type="molecule type" value="Genomic_DNA"/>
</dbReference>
<keyword evidence="4" id="KW-0964">Secreted</keyword>
<evidence type="ECO:0000256" key="3">
    <source>
        <dbReference type="ARBA" id="ARBA00020696"/>
    </source>
</evidence>
<evidence type="ECO:0000256" key="4">
    <source>
        <dbReference type="ARBA" id="ARBA00022525"/>
    </source>
</evidence>
<dbReference type="CDD" id="cd00633">
    <property type="entry name" value="Secretoglobin"/>
    <property type="match status" value="1"/>
</dbReference>
<evidence type="ECO:0000313" key="9">
    <source>
        <dbReference type="EMBL" id="KAF6467646.1"/>
    </source>
</evidence>
<evidence type="ECO:0000256" key="1">
    <source>
        <dbReference type="ARBA" id="ARBA00004613"/>
    </source>
</evidence>
<comment type="subcellular location">
    <subcellularLocation>
        <location evidence="1">Secreted</location>
    </subcellularLocation>
</comment>
<dbReference type="GO" id="GO:0005615">
    <property type="term" value="C:extracellular space"/>
    <property type="evidence" value="ECO:0007669"/>
    <property type="project" value="TreeGrafter"/>
</dbReference>
<feature type="signal peptide" evidence="8">
    <location>
        <begin position="1"/>
        <end position="21"/>
    </location>
</feature>
<keyword evidence="5" id="KW-0593">Phospholipase A2 inhibitor</keyword>
<dbReference type="Gene3D" id="1.10.210.10">
    <property type="entry name" value="Secretoglobin"/>
    <property type="match status" value="1"/>
</dbReference>
<evidence type="ECO:0000313" key="10">
    <source>
        <dbReference type="Proteomes" id="UP000593571"/>
    </source>
</evidence>
<proteinExistence type="inferred from homology"/>
<comment type="caution">
    <text evidence="9">The sequence shown here is derived from an EMBL/GenBank/DDBJ whole genome shotgun (WGS) entry which is preliminary data.</text>
</comment>
<evidence type="ECO:0000256" key="5">
    <source>
        <dbReference type="ARBA" id="ARBA00023005"/>
    </source>
</evidence>
<feature type="chain" id="PRO_5029724426" description="Uteroglobin" evidence="8">
    <location>
        <begin position="22"/>
        <end position="91"/>
    </location>
</feature>
<keyword evidence="8" id="KW-0732">Signal</keyword>
<name>A0A7J8H5U0_ROUAE</name>
<organism evidence="9 10">
    <name type="scientific">Rousettus aegyptiacus</name>
    <name type="common">Egyptian fruit bat</name>
    <name type="synonym">Pteropus aegyptiacus</name>
    <dbReference type="NCBI Taxonomy" id="9407"/>
    <lineage>
        <taxon>Eukaryota</taxon>
        <taxon>Metazoa</taxon>
        <taxon>Chordata</taxon>
        <taxon>Craniata</taxon>
        <taxon>Vertebrata</taxon>
        <taxon>Euteleostomi</taxon>
        <taxon>Mammalia</taxon>
        <taxon>Eutheria</taxon>
        <taxon>Laurasiatheria</taxon>
        <taxon>Chiroptera</taxon>
        <taxon>Yinpterochiroptera</taxon>
        <taxon>Pteropodoidea</taxon>
        <taxon>Pteropodidae</taxon>
        <taxon>Rousettinae</taxon>
        <taxon>Rousettus</taxon>
    </lineage>
</organism>
<evidence type="ECO:0000256" key="8">
    <source>
        <dbReference type="SAM" id="SignalP"/>
    </source>
</evidence>
<dbReference type="PANTHER" id="PTHR10136:SF6">
    <property type="entry name" value="UTEROGLOBIN"/>
    <property type="match status" value="1"/>
</dbReference>
<dbReference type="SUPFAM" id="SSF48201">
    <property type="entry name" value="Uteroglobin-like"/>
    <property type="match status" value="1"/>
</dbReference>
<dbReference type="OrthoDB" id="9585556at2759"/>
<sequence>MKPAIALALVTLALCCSPASAEICPSFLKVVETLFLGTPASYQAATDLFSPDADMKAATIHLKEKVDHIPENTKKGIMKFMEKVLKSPECA</sequence>
<dbReference type="PROSITE" id="PS51311">
    <property type="entry name" value="SCGB"/>
    <property type="match status" value="1"/>
</dbReference>
<dbReference type="SMART" id="SM00096">
    <property type="entry name" value="UTG"/>
    <property type="match status" value="1"/>
</dbReference>
<dbReference type="GO" id="GO:0007165">
    <property type="term" value="P:signal transduction"/>
    <property type="evidence" value="ECO:0007669"/>
    <property type="project" value="InterPro"/>
</dbReference>
<keyword evidence="10" id="KW-1185">Reference proteome</keyword>
<dbReference type="Pfam" id="PF01099">
    <property type="entry name" value="Uteroglobin"/>
    <property type="match status" value="1"/>
</dbReference>
<dbReference type="PANTHER" id="PTHR10136">
    <property type="entry name" value="SECRETOGLOBIN FAMILY 1 MEMBER"/>
    <property type="match status" value="1"/>
</dbReference>
<dbReference type="AlphaFoldDB" id="A0A7J8H5U0"/>
<dbReference type="PRINTS" id="PR00486">
    <property type="entry name" value="UTEROGLOBIN"/>
</dbReference>
<dbReference type="GO" id="GO:0019834">
    <property type="term" value="F:phospholipase A2 inhibitor activity"/>
    <property type="evidence" value="ECO:0007669"/>
    <property type="project" value="UniProtKB-KW"/>
</dbReference>
<dbReference type="Proteomes" id="UP000593571">
    <property type="component" value="Unassembled WGS sequence"/>
</dbReference>
<accession>A0A7J8H5U0</accession>
<evidence type="ECO:0000256" key="2">
    <source>
        <dbReference type="ARBA" id="ARBA00008650"/>
    </source>
</evidence>
<reference evidence="9 10" key="1">
    <citation type="journal article" date="2020" name="Nature">
        <title>Six reference-quality genomes reveal evolution of bat adaptations.</title>
        <authorList>
            <person name="Jebb D."/>
            <person name="Huang Z."/>
            <person name="Pippel M."/>
            <person name="Hughes G.M."/>
            <person name="Lavrichenko K."/>
            <person name="Devanna P."/>
            <person name="Winkler S."/>
            <person name="Jermiin L.S."/>
            <person name="Skirmuntt E.C."/>
            <person name="Katzourakis A."/>
            <person name="Burkitt-Gray L."/>
            <person name="Ray D.A."/>
            <person name="Sullivan K.A.M."/>
            <person name="Roscito J.G."/>
            <person name="Kirilenko B.M."/>
            <person name="Davalos L.M."/>
            <person name="Corthals A.P."/>
            <person name="Power M.L."/>
            <person name="Jones G."/>
            <person name="Ransome R.D."/>
            <person name="Dechmann D.K.N."/>
            <person name="Locatelli A.G."/>
            <person name="Puechmaille S.J."/>
            <person name="Fedrigo O."/>
            <person name="Jarvis E.D."/>
            <person name="Hiller M."/>
            <person name="Vernes S.C."/>
            <person name="Myers E.W."/>
            <person name="Teeling E.C."/>
        </authorList>
    </citation>
    <scope>NUCLEOTIDE SEQUENCE [LARGE SCALE GENOMIC DNA]</scope>
    <source>
        <strain evidence="9">MRouAeg1</strain>
        <tissue evidence="9">Muscle</tissue>
    </source>
</reference>
<evidence type="ECO:0000256" key="6">
    <source>
        <dbReference type="ARBA" id="ARBA00023157"/>
    </source>
</evidence>
<keyword evidence="6" id="KW-1015">Disulfide bond</keyword>
<dbReference type="InterPro" id="IPR035960">
    <property type="entry name" value="Secretoglobin_sf"/>
</dbReference>
<comment type="similarity">
    <text evidence="2">Belongs to the secretoglobin family.</text>
</comment>
<protein>
    <recommendedName>
        <fullName evidence="3">Uteroglobin</fullName>
    </recommendedName>
    <alternativeName>
        <fullName evidence="7">Secretoglobin family 1A member 1</fullName>
    </alternativeName>
</protein>
<dbReference type="GO" id="GO:0005737">
    <property type="term" value="C:cytoplasm"/>
    <property type="evidence" value="ECO:0007669"/>
    <property type="project" value="TreeGrafter"/>
</dbReference>
<gene>
    <name evidence="9" type="ORF">HJG63_017225</name>
</gene>
<dbReference type="FunFam" id="1.10.210.10:FF:000001">
    <property type="entry name" value="Uteroglobin"/>
    <property type="match status" value="1"/>
</dbReference>